<accession>A0A0A9HSE2</accession>
<dbReference type="AlphaFoldDB" id="A0A0A9HSE2"/>
<organism evidence="1">
    <name type="scientific">Arundo donax</name>
    <name type="common">Giant reed</name>
    <name type="synonym">Donax arundinaceus</name>
    <dbReference type="NCBI Taxonomy" id="35708"/>
    <lineage>
        <taxon>Eukaryota</taxon>
        <taxon>Viridiplantae</taxon>
        <taxon>Streptophyta</taxon>
        <taxon>Embryophyta</taxon>
        <taxon>Tracheophyta</taxon>
        <taxon>Spermatophyta</taxon>
        <taxon>Magnoliopsida</taxon>
        <taxon>Liliopsida</taxon>
        <taxon>Poales</taxon>
        <taxon>Poaceae</taxon>
        <taxon>PACMAD clade</taxon>
        <taxon>Arundinoideae</taxon>
        <taxon>Arundineae</taxon>
        <taxon>Arundo</taxon>
    </lineage>
</organism>
<proteinExistence type="predicted"/>
<reference evidence="1" key="2">
    <citation type="journal article" date="2015" name="Data Brief">
        <title>Shoot transcriptome of the giant reed, Arundo donax.</title>
        <authorList>
            <person name="Barrero R.A."/>
            <person name="Guerrero F.D."/>
            <person name="Moolhuijzen P."/>
            <person name="Goolsby J.A."/>
            <person name="Tidwell J."/>
            <person name="Bellgard S.E."/>
            <person name="Bellgard M.I."/>
        </authorList>
    </citation>
    <scope>NUCLEOTIDE SEQUENCE</scope>
    <source>
        <tissue evidence="1">Shoot tissue taken approximately 20 cm above the soil surface</tissue>
    </source>
</reference>
<evidence type="ECO:0000313" key="1">
    <source>
        <dbReference type="EMBL" id="JAE35848.1"/>
    </source>
</evidence>
<sequence length="46" mass="5195">MQPQCICSCDSYRPLSCATYNVYDASHCIKMQRVSVCHTMNIAKHG</sequence>
<name>A0A0A9HSE2_ARUDO</name>
<reference evidence="1" key="1">
    <citation type="submission" date="2014-09" db="EMBL/GenBank/DDBJ databases">
        <authorList>
            <person name="Magalhaes I.L.F."/>
            <person name="Oliveira U."/>
            <person name="Santos F.R."/>
            <person name="Vidigal T.H.D.A."/>
            <person name="Brescovit A.D."/>
            <person name="Santos A.J."/>
        </authorList>
    </citation>
    <scope>NUCLEOTIDE SEQUENCE</scope>
    <source>
        <tissue evidence="1">Shoot tissue taken approximately 20 cm above the soil surface</tissue>
    </source>
</reference>
<dbReference type="EMBL" id="GBRH01162048">
    <property type="protein sequence ID" value="JAE35848.1"/>
    <property type="molecule type" value="Transcribed_RNA"/>
</dbReference>
<protein>
    <submittedName>
        <fullName evidence="1">Uncharacterized protein</fullName>
    </submittedName>
</protein>